<evidence type="ECO:0000259" key="2">
    <source>
        <dbReference type="Pfam" id="PF15648"/>
    </source>
</evidence>
<protein>
    <recommendedName>
        <fullName evidence="2">Tox-REase-5 domain-containing protein</fullName>
    </recommendedName>
</protein>
<dbReference type="RefSeq" id="YP_001165252.1">
    <property type="nucleotide sequence ID" value="NC_009382.1"/>
</dbReference>
<dbReference type="EMBL" id="AB276040">
    <property type="protein sequence ID" value="BAF52380.1"/>
    <property type="molecule type" value="Genomic_DNA"/>
</dbReference>
<feature type="domain" description="Tox-REase-5" evidence="2">
    <location>
        <begin position="196"/>
        <end position="286"/>
    </location>
</feature>
<dbReference type="KEGG" id="vg:5247127"/>
<accession>A4PE25</accession>
<dbReference type="Pfam" id="PF15648">
    <property type="entry name" value="Tox-REase-5"/>
    <property type="match status" value="1"/>
</dbReference>
<evidence type="ECO:0000256" key="1">
    <source>
        <dbReference type="SAM" id="MobiDB-lite"/>
    </source>
</evidence>
<dbReference type="InterPro" id="IPR028904">
    <property type="entry name" value="Tox-REase-5_dom"/>
</dbReference>
<name>A4PE25_9CAUD</name>
<organism evidence="3 4">
    <name type="scientific">Ralstonia phage RSA1</name>
    <dbReference type="NCBI Taxonomy" id="2993856"/>
    <lineage>
        <taxon>Viruses</taxon>
        <taxon>Duplodnaviria</taxon>
        <taxon>Heunggongvirae</taxon>
        <taxon>Uroviricota</taxon>
        <taxon>Caudoviricetes</taxon>
        <taxon>Peduoviridae</taxon>
        <taxon>Aresaunavirus</taxon>
        <taxon>Aresaunavirus RSA1</taxon>
    </lineage>
</organism>
<dbReference type="Proteomes" id="UP000000227">
    <property type="component" value="Segment"/>
</dbReference>
<evidence type="ECO:0000313" key="4">
    <source>
        <dbReference type="Proteomes" id="UP000000227"/>
    </source>
</evidence>
<proteinExistence type="predicted"/>
<evidence type="ECO:0000313" key="3">
    <source>
        <dbReference type="EMBL" id="BAF52380.1"/>
    </source>
</evidence>
<feature type="compositionally biased region" description="Polar residues" evidence="1">
    <location>
        <begin position="159"/>
        <end position="169"/>
    </location>
</feature>
<keyword evidence="4" id="KW-1185">Reference proteome</keyword>
<sequence>MAGATGLRRSALRHGRARPVRDRSSRGGGGARRPGRSGSHAGGLRPRRTPGLHVYAARRLVAVPGGGCPGLDLGPGSRCVPARAARHARAALGRHGRRHATQIGRGSLMAGAAVPLIEAAAARALAALGFGAAAGATGEAARDAIRKRKEAADKAKSSPVAQTDAQTKAQARKKCPECPPDKGVPFTRTFPRRLPWVDYQARICGMPSGPNHIIEWMFNAVRFDGFMSGACLLKEAKAGYDQFFDEWGRPLRWWAYNVEDIIAEIVRQDLAASPKPPVRLEWHWQQATSYRYFSRILSAAAPSVPHHYTP</sequence>
<feature type="region of interest" description="Disordered" evidence="1">
    <location>
        <begin position="1"/>
        <end position="49"/>
    </location>
</feature>
<feature type="region of interest" description="Disordered" evidence="1">
    <location>
        <begin position="149"/>
        <end position="180"/>
    </location>
</feature>
<reference evidence="4" key="1">
    <citation type="journal article" date="2008" name="J. Bacteriol.">
        <title>Genomic characterization of Ralstonia solanacearum phage phiRSA1 and its related prophage (phiRSX) in strain GMI1000.</title>
        <authorList>
            <person name="Fujiwara A."/>
            <person name="Kawasaki T."/>
            <person name="Usami S."/>
            <person name="Fujie M."/>
            <person name="Yamada T."/>
        </authorList>
    </citation>
    <scope>NUCLEOTIDE SEQUENCE</scope>
</reference>
<dbReference type="GeneID" id="5247127"/>